<evidence type="ECO:0000313" key="2">
    <source>
        <dbReference type="EMBL" id="KAB6469955.1"/>
    </source>
</evidence>
<dbReference type="EMBL" id="WDBZ01000095">
    <property type="protein sequence ID" value="KAB6444592.1"/>
    <property type="molecule type" value="Genomic_DNA"/>
</dbReference>
<evidence type="ECO:0000313" key="1">
    <source>
        <dbReference type="EMBL" id="KAB6444592.1"/>
    </source>
</evidence>
<gene>
    <name evidence="2" type="ORF">GAZ06_23185</name>
    <name evidence="1" type="ORF">GAZ09_23575</name>
</gene>
<dbReference type="RefSeq" id="WP_117709879.1">
    <property type="nucleotide sequence ID" value="NZ_CAXKYE010000061.1"/>
</dbReference>
<dbReference type="AlphaFoldDB" id="A0A6G0GH88"/>
<reference evidence="3 4" key="1">
    <citation type="journal article" date="2019" name="Nat. Med.">
        <title>A library of human gut bacterial isolates paired with longitudinal multiomics data enables mechanistic microbiome research.</title>
        <authorList>
            <person name="Poyet M."/>
            <person name="Groussin M."/>
            <person name="Gibbons S.M."/>
            <person name="Avila-Pacheco J."/>
            <person name="Jiang X."/>
            <person name="Kearney S.M."/>
            <person name="Perrotta A.R."/>
            <person name="Berdy B."/>
            <person name="Zhao S."/>
            <person name="Lieberman T.D."/>
            <person name="Swanson P.K."/>
            <person name="Smith M."/>
            <person name="Roesemann S."/>
            <person name="Alexander J.E."/>
            <person name="Rich S.A."/>
            <person name="Livny J."/>
            <person name="Vlamakis H."/>
            <person name="Clish C."/>
            <person name="Bullock K."/>
            <person name="Deik A."/>
            <person name="Scott J."/>
            <person name="Pierce K.A."/>
            <person name="Xavier R.J."/>
            <person name="Alm E.J."/>
        </authorList>
    </citation>
    <scope>NUCLEOTIDE SEQUENCE [LARGE SCALE GENOMIC DNA]</scope>
    <source>
        <strain evidence="2 3">BIOML-A140</strain>
        <strain evidence="1 4">BIOML-A141</strain>
    </source>
</reference>
<comment type="caution">
    <text evidence="1">The sequence shown here is derived from an EMBL/GenBank/DDBJ whole genome shotgun (WGS) entry which is preliminary data.</text>
</comment>
<dbReference type="Proteomes" id="UP000483142">
    <property type="component" value="Unassembled WGS sequence"/>
</dbReference>
<name>A0A6G0GH88_PHOVU</name>
<dbReference type="Proteomes" id="UP000468344">
    <property type="component" value="Unassembled WGS sequence"/>
</dbReference>
<sequence>MNVEDDTLVIVRGINDDFFKENFGNLCISFGGDSRAVPVKDAYYVGLYLGAPDSAITHIGIVEKIERGDTPLYADFYLKAVIRLNHPVDPGHQIRKHEYWDLSDFKLEPALMEILKVTLLNIKV</sequence>
<organism evidence="1 4">
    <name type="scientific">Phocaeicola vulgatus</name>
    <name type="common">Bacteroides vulgatus</name>
    <dbReference type="NCBI Taxonomy" id="821"/>
    <lineage>
        <taxon>Bacteria</taxon>
        <taxon>Pseudomonadati</taxon>
        <taxon>Bacteroidota</taxon>
        <taxon>Bacteroidia</taxon>
        <taxon>Bacteroidales</taxon>
        <taxon>Bacteroidaceae</taxon>
        <taxon>Phocaeicola</taxon>
    </lineage>
</organism>
<evidence type="ECO:0000313" key="3">
    <source>
        <dbReference type="Proteomes" id="UP000468344"/>
    </source>
</evidence>
<accession>A0A6G0GH88</accession>
<proteinExistence type="predicted"/>
<dbReference type="EMBL" id="WDBY01000086">
    <property type="protein sequence ID" value="KAB6469955.1"/>
    <property type="molecule type" value="Genomic_DNA"/>
</dbReference>
<protein>
    <submittedName>
        <fullName evidence="1">Uncharacterized protein</fullName>
    </submittedName>
</protein>
<evidence type="ECO:0000313" key="4">
    <source>
        <dbReference type="Proteomes" id="UP000483142"/>
    </source>
</evidence>